<dbReference type="PANTHER" id="PTHR11360">
    <property type="entry name" value="MONOCARBOXYLATE TRANSPORTER"/>
    <property type="match status" value="1"/>
</dbReference>
<dbReference type="eggNOG" id="COG2814">
    <property type="taxonomic scope" value="Bacteria"/>
</dbReference>
<sequence length="399" mass="41186">MKNQPSAVIMIILGAVVNLCLGAVYSYSVFRLPLEQELAINPAASGFPYMVFLAMFALTMPFAGFLLERIGPRATALTGGMLTAGGWLLAGYAGGIGQITLTYGVLGGIGVGITYGVPLALAARWFPQRPGLAAGITLLGFGMSPFVTAPLAGFLIETLGVLAAFRIMGVGFAAVITLCALPMHLPAAASHSTSQAAGVSPREMLRSTRFWGLWICFTLGTVVGLTAIGITSPVAQVAGGMSSAAAATAVSIMAIFNGIGRPLFGTLTDNIGIRRAAQTAFGVIAAAAALMLLVWQLPAEAAALRIVMFGTSFAGLWLVLGGWLAIAPAATTQMFGRRFYSRNYGFVYTAYGAGAIIGTVLSGALYDLFGGYQMLFAALLGAGIVGLLVSIKLLPSVQH</sequence>
<dbReference type="STRING" id="889378.Spiaf_2435"/>
<keyword evidence="1 4" id="KW-0812">Transmembrane</keyword>
<dbReference type="EMBL" id="CP003282">
    <property type="protein sequence ID" value="AFG38466.1"/>
    <property type="molecule type" value="Genomic_DNA"/>
</dbReference>
<dbReference type="PANTHER" id="PTHR11360:SF304">
    <property type="entry name" value="MFS DOMAIN-CONTAINING PROTEIN"/>
    <property type="match status" value="1"/>
</dbReference>
<evidence type="ECO:0000256" key="1">
    <source>
        <dbReference type="ARBA" id="ARBA00022692"/>
    </source>
</evidence>
<feature type="domain" description="Major facilitator superfamily (MFS) profile" evidence="5">
    <location>
        <begin position="7"/>
        <end position="398"/>
    </location>
</feature>
<feature type="transmembrane region" description="Helical" evidence="4">
    <location>
        <begin position="237"/>
        <end position="259"/>
    </location>
</feature>
<reference evidence="7" key="1">
    <citation type="journal article" date="2013" name="Stand. Genomic Sci.">
        <title>Complete genome sequence of the halophilic bacterium Spirochaeta africana type strain (Z-7692(T)) from the alkaline Lake Magadi in the East African Rift.</title>
        <authorList>
            <person name="Liolos K."/>
            <person name="Abt B."/>
            <person name="Scheuner C."/>
            <person name="Teshima H."/>
            <person name="Held B."/>
            <person name="Lapidus A."/>
            <person name="Nolan M."/>
            <person name="Lucas S."/>
            <person name="Deshpande S."/>
            <person name="Cheng J.F."/>
            <person name="Tapia R."/>
            <person name="Goodwin L.A."/>
            <person name="Pitluck S."/>
            <person name="Pagani I."/>
            <person name="Ivanova N."/>
            <person name="Mavromatis K."/>
            <person name="Mikhailova N."/>
            <person name="Huntemann M."/>
            <person name="Pati A."/>
            <person name="Chen A."/>
            <person name="Palaniappan K."/>
            <person name="Land M."/>
            <person name="Rohde M."/>
            <person name="Tindall B.J."/>
            <person name="Detter J.C."/>
            <person name="Goker M."/>
            <person name="Bristow J."/>
            <person name="Eisen J.A."/>
            <person name="Markowitz V."/>
            <person name="Hugenholtz P."/>
            <person name="Woyke T."/>
            <person name="Klenk H.P."/>
            <person name="Kyrpides N.C."/>
        </authorList>
    </citation>
    <scope>NUCLEOTIDE SEQUENCE</scope>
    <source>
        <strain evidence="7">ATCC 700263 / DSM 8902 / Z-7692</strain>
    </source>
</reference>
<feature type="transmembrane region" description="Helical" evidence="4">
    <location>
        <begin position="210"/>
        <end position="231"/>
    </location>
</feature>
<dbReference type="InterPro" id="IPR036259">
    <property type="entry name" value="MFS_trans_sf"/>
</dbReference>
<dbReference type="OrthoDB" id="9793415at2"/>
<feature type="transmembrane region" description="Helical" evidence="4">
    <location>
        <begin position="372"/>
        <end position="394"/>
    </location>
</feature>
<dbReference type="KEGG" id="sfc:Spiaf_2435"/>
<feature type="transmembrane region" description="Helical" evidence="4">
    <location>
        <begin position="346"/>
        <end position="366"/>
    </location>
</feature>
<evidence type="ECO:0000313" key="6">
    <source>
        <dbReference type="EMBL" id="AFG38466.1"/>
    </source>
</evidence>
<proteinExistence type="predicted"/>
<dbReference type="RefSeq" id="WP_014456448.1">
    <property type="nucleotide sequence ID" value="NC_017098.1"/>
</dbReference>
<feature type="transmembrane region" description="Helical" evidence="4">
    <location>
        <begin position="7"/>
        <end position="27"/>
    </location>
</feature>
<evidence type="ECO:0000259" key="5">
    <source>
        <dbReference type="PROSITE" id="PS50850"/>
    </source>
</evidence>
<accession>H9ULS3</accession>
<dbReference type="HOGENOM" id="CLU_001265_59_7_12"/>
<feature type="transmembrane region" description="Helical" evidence="4">
    <location>
        <begin position="280"/>
        <end position="297"/>
    </location>
</feature>
<protein>
    <submittedName>
        <fullName evidence="6">Cyanate permease</fullName>
    </submittedName>
</protein>
<feature type="transmembrane region" description="Helical" evidence="4">
    <location>
        <begin position="133"/>
        <end position="156"/>
    </location>
</feature>
<dbReference type="AlphaFoldDB" id="H9ULS3"/>
<keyword evidence="7" id="KW-1185">Reference proteome</keyword>
<dbReference type="CDD" id="cd17353">
    <property type="entry name" value="MFS_OFA_like"/>
    <property type="match status" value="1"/>
</dbReference>
<dbReference type="PROSITE" id="PS50850">
    <property type="entry name" value="MFS"/>
    <property type="match status" value="1"/>
</dbReference>
<feature type="transmembrane region" description="Helical" evidence="4">
    <location>
        <begin position="303"/>
        <end position="326"/>
    </location>
</feature>
<gene>
    <name evidence="6" type="ordered locus">Spiaf_2435</name>
</gene>
<organism evidence="6 7">
    <name type="scientific">Spirochaeta africana (strain ATCC 700263 / DSM 8902 / Z-7692)</name>
    <dbReference type="NCBI Taxonomy" id="889378"/>
    <lineage>
        <taxon>Bacteria</taxon>
        <taxon>Pseudomonadati</taxon>
        <taxon>Spirochaetota</taxon>
        <taxon>Spirochaetia</taxon>
        <taxon>Spirochaetales</taxon>
        <taxon>Spirochaetaceae</taxon>
        <taxon>Spirochaeta</taxon>
    </lineage>
</organism>
<dbReference type="PATRIC" id="fig|889378.3.peg.2411"/>
<evidence type="ECO:0000256" key="4">
    <source>
        <dbReference type="SAM" id="Phobius"/>
    </source>
</evidence>
<dbReference type="GO" id="GO:0022857">
    <property type="term" value="F:transmembrane transporter activity"/>
    <property type="evidence" value="ECO:0007669"/>
    <property type="project" value="InterPro"/>
</dbReference>
<dbReference type="Proteomes" id="UP000007383">
    <property type="component" value="Chromosome"/>
</dbReference>
<keyword evidence="3 4" id="KW-0472">Membrane</keyword>
<dbReference type="InterPro" id="IPR020846">
    <property type="entry name" value="MFS_dom"/>
</dbReference>
<evidence type="ECO:0000256" key="2">
    <source>
        <dbReference type="ARBA" id="ARBA00022989"/>
    </source>
</evidence>
<feature type="transmembrane region" description="Helical" evidence="4">
    <location>
        <begin position="101"/>
        <end position="121"/>
    </location>
</feature>
<keyword evidence="2 4" id="KW-1133">Transmembrane helix</keyword>
<feature type="transmembrane region" description="Helical" evidence="4">
    <location>
        <begin position="162"/>
        <end position="181"/>
    </location>
</feature>
<dbReference type="SUPFAM" id="SSF103473">
    <property type="entry name" value="MFS general substrate transporter"/>
    <property type="match status" value="1"/>
</dbReference>
<evidence type="ECO:0000313" key="7">
    <source>
        <dbReference type="Proteomes" id="UP000007383"/>
    </source>
</evidence>
<name>H9ULS3_SPIAZ</name>
<dbReference type="Gene3D" id="1.20.1250.20">
    <property type="entry name" value="MFS general substrate transporter like domains"/>
    <property type="match status" value="2"/>
</dbReference>
<evidence type="ECO:0000256" key="3">
    <source>
        <dbReference type="ARBA" id="ARBA00023136"/>
    </source>
</evidence>
<feature type="transmembrane region" description="Helical" evidence="4">
    <location>
        <begin position="47"/>
        <end position="67"/>
    </location>
</feature>
<dbReference type="InterPro" id="IPR050327">
    <property type="entry name" value="Proton-linked_MCT"/>
</dbReference>
<feature type="transmembrane region" description="Helical" evidence="4">
    <location>
        <begin position="74"/>
        <end position="95"/>
    </location>
</feature>
<dbReference type="Pfam" id="PF07690">
    <property type="entry name" value="MFS_1"/>
    <property type="match status" value="1"/>
</dbReference>
<dbReference type="InterPro" id="IPR011701">
    <property type="entry name" value="MFS"/>
</dbReference>